<evidence type="ECO:0000313" key="1">
    <source>
        <dbReference type="EMBL" id="MCP9762699.1"/>
    </source>
</evidence>
<evidence type="ECO:0008006" key="3">
    <source>
        <dbReference type="Google" id="ProtNLM"/>
    </source>
</evidence>
<keyword evidence="2" id="KW-1185">Reference proteome</keyword>
<dbReference type="AlphaFoldDB" id="A0AAE3KSL1"/>
<dbReference type="Proteomes" id="UP001204144">
    <property type="component" value="Unassembled WGS sequence"/>
</dbReference>
<dbReference type="Gene3D" id="2.60.40.10">
    <property type="entry name" value="Immunoglobulins"/>
    <property type="match status" value="1"/>
</dbReference>
<gene>
    <name evidence="1" type="ORF">EGI31_07000</name>
</gene>
<comment type="caution">
    <text evidence="1">The sequence shown here is derived from an EMBL/GenBank/DDBJ whole genome shotgun (WGS) entry which is preliminary data.</text>
</comment>
<accession>A0AAE3KSL1</accession>
<evidence type="ECO:0000313" key="2">
    <source>
        <dbReference type="Proteomes" id="UP001204144"/>
    </source>
</evidence>
<dbReference type="EMBL" id="RJUF01000013">
    <property type="protein sequence ID" value="MCP9762699.1"/>
    <property type="molecule type" value="Genomic_DNA"/>
</dbReference>
<proteinExistence type="predicted"/>
<protein>
    <recommendedName>
        <fullName evidence="3">Ig-like domain-containing protein</fullName>
    </recommendedName>
</protein>
<name>A0AAE3KSL1_9BACT</name>
<organism evidence="1 2">
    <name type="scientific">Lacihabitans soyangensis</name>
    <dbReference type="NCBI Taxonomy" id="869394"/>
    <lineage>
        <taxon>Bacteria</taxon>
        <taxon>Pseudomonadati</taxon>
        <taxon>Bacteroidota</taxon>
        <taxon>Cytophagia</taxon>
        <taxon>Cytophagales</taxon>
        <taxon>Leadbetterellaceae</taxon>
        <taxon>Lacihabitans</taxon>
    </lineage>
</organism>
<sequence length="214" mass="23838">MKKIPFTVISTILNFVFTKFPNLVASRNAPVCNGNTLSLSLTHDSPTLGTTVQYSWSELNNFTSTAQKPQRFSSYAFDDTHRATLTLSGTQTAAFTATTTVLKTPVSFVALKCCLQDYHLNIINDFCAGNSMSLEVQTDYTSGVNYSWTGPYGFTRSERVPKISNISATNEGCIELDSNLLNRLYSHRNNNLPKVFHESYGVSPSEYREQVTKK</sequence>
<dbReference type="InterPro" id="IPR013783">
    <property type="entry name" value="Ig-like_fold"/>
</dbReference>
<dbReference type="RefSeq" id="WP_255036471.1">
    <property type="nucleotide sequence ID" value="NZ_RJUF01000013.1"/>
</dbReference>
<reference evidence="1 2" key="1">
    <citation type="submission" date="2018-11" db="EMBL/GenBank/DDBJ databases">
        <title>Novel bacteria species description.</title>
        <authorList>
            <person name="Han J.-H."/>
        </authorList>
    </citation>
    <scope>NUCLEOTIDE SEQUENCE [LARGE SCALE GENOMIC DNA]</scope>
    <source>
        <strain evidence="1 2">KCTC23259</strain>
    </source>
</reference>